<gene>
    <name evidence="2" type="ORF">NDU88_001085</name>
</gene>
<dbReference type="AlphaFoldDB" id="A0AAV7L8I8"/>
<keyword evidence="3" id="KW-1185">Reference proteome</keyword>
<comment type="caution">
    <text evidence="2">The sequence shown here is derived from an EMBL/GenBank/DDBJ whole genome shotgun (WGS) entry which is preliminary data.</text>
</comment>
<protein>
    <submittedName>
        <fullName evidence="2">Uncharacterized protein</fullName>
    </submittedName>
</protein>
<evidence type="ECO:0000256" key="1">
    <source>
        <dbReference type="SAM" id="MobiDB-lite"/>
    </source>
</evidence>
<evidence type="ECO:0000313" key="3">
    <source>
        <dbReference type="Proteomes" id="UP001066276"/>
    </source>
</evidence>
<accession>A0AAV7L8I8</accession>
<dbReference type="Proteomes" id="UP001066276">
    <property type="component" value="Chromosome 11"/>
</dbReference>
<organism evidence="2 3">
    <name type="scientific">Pleurodeles waltl</name>
    <name type="common">Iberian ribbed newt</name>
    <dbReference type="NCBI Taxonomy" id="8319"/>
    <lineage>
        <taxon>Eukaryota</taxon>
        <taxon>Metazoa</taxon>
        <taxon>Chordata</taxon>
        <taxon>Craniata</taxon>
        <taxon>Vertebrata</taxon>
        <taxon>Euteleostomi</taxon>
        <taxon>Amphibia</taxon>
        <taxon>Batrachia</taxon>
        <taxon>Caudata</taxon>
        <taxon>Salamandroidea</taxon>
        <taxon>Salamandridae</taxon>
        <taxon>Pleurodelinae</taxon>
        <taxon>Pleurodeles</taxon>
    </lineage>
</organism>
<proteinExistence type="predicted"/>
<sequence length="110" mass="11879">MPGVAKSVSAAEAVFVGDPEGTRRALACMLIVYIDTPLDCSKTIMRQEGAAQGMHAEETEEAALQDEGELQGKQQDGRKKEDASDRARDPRDTVETSLSAEDPPSIWMQG</sequence>
<feature type="compositionally biased region" description="Acidic residues" evidence="1">
    <location>
        <begin position="58"/>
        <end position="69"/>
    </location>
</feature>
<feature type="compositionally biased region" description="Basic and acidic residues" evidence="1">
    <location>
        <begin position="75"/>
        <end position="94"/>
    </location>
</feature>
<feature type="region of interest" description="Disordered" evidence="1">
    <location>
        <begin position="48"/>
        <end position="110"/>
    </location>
</feature>
<dbReference type="EMBL" id="JANPWB010000015">
    <property type="protein sequence ID" value="KAJ1087926.1"/>
    <property type="molecule type" value="Genomic_DNA"/>
</dbReference>
<name>A0AAV7L8I8_PLEWA</name>
<evidence type="ECO:0000313" key="2">
    <source>
        <dbReference type="EMBL" id="KAJ1087926.1"/>
    </source>
</evidence>
<reference evidence="2" key="1">
    <citation type="journal article" date="2022" name="bioRxiv">
        <title>Sequencing and chromosome-scale assembly of the giantPleurodeles waltlgenome.</title>
        <authorList>
            <person name="Brown T."/>
            <person name="Elewa A."/>
            <person name="Iarovenko S."/>
            <person name="Subramanian E."/>
            <person name="Araus A.J."/>
            <person name="Petzold A."/>
            <person name="Susuki M."/>
            <person name="Suzuki K.-i.T."/>
            <person name="Hayashi T."/>
            <person name="Toyoda A."/>
            <person name="Oliveira C."/>
            <person name="Osipova E."/>
            <person name="Leigh N.D."/>
            <person name="Simon A."/>
            <person name="Yun M.H."/>
        </authorList>
    </citation>
    <scope>NUCLEOTIDE SEQUENCE</scope>
    <source>
        <strain evidence="2">20211129_DDA</strain>
        <tissue evidence="2">Liver</tissue>
    </source>
</reference>